<proteinExistence type="predicted"/>
<evidence type="ECO:0000259" key="1">
    <source>
        <dbReference type="SMART" id="SM00953"/>
    </source>
</evidence>
<dbReference type="InterPro" id="IPR014914">
    <property type="entry name" value="RES_dom"/>
</dbReference>
<keyword evidence="3" id="KW-1185">Reference proteome</keyword>
<evidence type="ECO:0000313" key="2">
    <source>
        <dbReference type="EMBL" id="MCJ0742485.1"/>
    </source>
</evidence>
<dbReference type="RefSeq" id="WP_243360961.1">
    <property type="nucleotide sequence ID" value="NZ_JALGBH010000001.1"/>
</dbReference>
<sequence length="151" mass="17319">MILYRISSPAFTHDLSGTGAKLYGGRWNEKGVPALYLASSRAMAVMEVLVHLSQRHLVRSYNLAAIEIPEDKIYFLDVGVLNCDWKQIENEGSLKRLGTSFLEKGDFLAMRVPSVLVEEEYNYVINPNHIDARKIKILNVRPFFFDQRLKM</sequence>
<dbReference type="EMBL" id="JALGBH010000001">
    <property type="protein sequence ID" value="MCJ0742485.1"/>
    <property type="molecule type" value="Genomic_DNA"/>
</dbReference>
<dbReference type="Pfam" id="PF08808">
    <property type="entry name" value="RES"/>
    <property type="match status" value="1"/>
</dbReference>
<dbReference type="Proteomes" id="UP001165460">
    <property type="component" value="Unassembled WGS sequence"/>
</dbReference>
<feature type="domain" description="RES" evidence="1">
    <location>
        <begin position="14"/>
        <end position="139"/>
    </location>
</feature>
<gene>
    <name evidence="2" type="ORF">MMF97_07170</name>
</gene>
<accession>A0ABS9ZVZ7</accession>
<organism evidence="2 3">
    <name type="scientific">Pedobacter montanisoli</name>
    <dbReference type="NCBI Taxonomy" id="2923277"/>
    <lineage>
        <taxon>Bacteria</taxon>
        <taxon>Pseudomonadati</taxon>
        <taxon>Bacteroidota</taxon>
        <taxon>Sphingobacteriia</taxon>
        <taxon>Sphingobacteriales</taxon>
        <taxon>Sphingobacteriaceae</taxon>
        <taxon>Pedobacter</taxon>
    </lineage>
</organism>
<name>A0ABS9ZVZ7_9SPHI</name>
<comment type="caution">
    <text evidence="2">The sequence shown here is derived from an EMBL/GenBank/DDBJ whole genome shotgun (WGS) entry which is preliminary data.</text>
</comment>
<dbReference type="SMART" id="SM00953">
    <property type="entry name" value="RES"/>
    <property type="match status" value="1"/>
</dbReference>
<evidence type="ECO:0000313" key="3">
    <source>
        <dbReference type="Proteomes" id="UP001165460"/>
    </source>
</evidence>
<protein>
    <submittedName>
        <fullName evidence="2">RES family NAD+ phosphorylase</fullName>
    </submittedName>
</protein>
<reference evidence="2" key="1">
    <citation type="submission" date="2022-03" db="EMBL/GenBank/DDBJ databases">
        <authorList>
            <person name="Woo C.Y."/>
        </authorList>
    </citation>
    <scope>NUCLEOTIDE SEQUENCE</scope>
    <source>
        <strain evidence="2">CYS-01</strain>
    </source>
</reference>